<dbReference type="EC" id="2.7.8.-" evidence="8"/>
<dbReference type="CDD" id="cd09160">
    <property type="entry name" value="PLDc_SMU_988_like_2"/>
    <property type="match status" value="1"/>
</dbReference>
<keyword evidence="4 9" id="KW-0812">Transmembrane</keyword>
<evidence type="ECO:0000256" key="9">
    <source>
        <dbReference type="SAM" id="Phobius"/>
    </source>
</evidence>
<evidence type="ECO:0000313" key="12">
    <source>
        <dbReference type="Proteomes" id="UP000007054"/>
    </source>
</evidence>
<evidence type="ECO:0000256" key="6">
    <source>
        <dbReference type="ARBA" id="ARBA00022989"/>
    </source>
</evidence>
<dbReference type="InterPro" id="IPR022924">
    <property type="entry name" value="Cardiolipin_synthase"/>
</dbReference>
<proteinExistence type="predicted"/>
<dbReference type="AlphaFoldDB" id="D4LER5"/>
<feature type="domain" description="PLD phosphodiesterase" evidence="10">
    <location>
        <begin position="423"/>
        <end position="450"/>
    </location>
</feature>
<dbReference type="Pfam" id="PF13091">
    <property type="entry name" value="PLDc_2"/>
    <property type="match status" value="2"/>
</dbReference>
<dbReference type="SMART" id="SM00155">
    <property type="entry name" value="PLDc"/>
    <property type="match status" value="2"/>
</dbReference>
<evidence type="ECO:0000256" key="7">
    <source>
        <dbReference type="ARBA" id="ARBA00023136"/>
    </source>
</evidence>
<keyword evidence="12" id="KW-1185">Reference proteome</keyword>
<evidence type="ECO:0000256" key="2">
    <source>
        <dbReference type="ARBA" id="ARBA00022475"/>
    </source>
</evidence>
<dbReference type="GO" id="GO:0005886">
    <property type="term" value="C:plasma membrane"/>
    <property type="evidence" value="ECO:0007669"/>
    <property type="project" value="UniProtKB-SubCell"/>
</dbReference>
<dbReference type="Proteomes" id="UP000007054">
    <property type="component" value="Chromosome"/>
</dbReference>
<dbReference type="SUPFAM" id="SSF56024">
    <property type="entry name" value="Phospholipase D/nuclease"/>
    <property type="match status" value="2"/>
</dbReference>
<dbReference type="CDD" id="cd09154">
    <property type="entry name" value="PLDc_SMU_988_like_1"/>
    <property type="match status" value="1"/>
</dbReference>
<organism evidence="11 12">
    <name type="scientific">Ruminococcus champanellensis (strain DSM 18848 / JCM 17042 / KCTC 15320 / 18P13)</name>
    <dbReference type="NCBI Taxonomy" id="213810"/>
    <lineage>
        <taxon>Bacteria</taxon>
        <taxon>Bacillati</taxon>
        <taxon>Bacillota</taxon>
        <taxon>Clostridia</taxon>
        <taxon>Eubacteriales</taxon>
        <taxon>Oscillospiraceae</taxon>
        <taxon>Ruminococcus</taxon>
    </lineage>
</organism>
<dbReference type="PATRIC" id="fig|213810.4.peg.1978"/>
<accession>D4LER5</accession>
<evidence type="ECO:0000313" key="11">
    <source>
        <dbReference type="EMBL" id="CBL18110.1"/>
    </source>
</evidence>
<evidence type="ECO:0000259" key="10">
    <source>
        <dbReference type="PROSITE" id="PS50035"/>
    </source>
</evidence>
<dbReference type="InterPro" id="IPR001736">
    <property type="entry name" value="PLipase_D/transphosphatidylase"/>
</dbReference>
<dbReference type="BioCyc" id="RCHA213810:RUM_RS10135-MONOMER"/>
<evidence type="ECO:0000256" key="5">
    <source>
        <dbReference type="ARBA" id="ARBA00022737"/>
    </source>
</evidence>
<dbReference type="HOGENOM" id="CLU_038053_1_2_9"/>
<feature type="transmembrane region" description="Helical" evidence="9">
    <location>
        <begin position="70"/>
        <end position="89"/>
    </location>
</feature>
<reference evidence="11" key="1">
    <citation type="submission" date="2010-03" db="EMBL/GenBank/DDBJ databases">
        <title>The genome sequence of Ruminococcus sp. 18P13.</title>
        <authorList>
            <consortium name="metaHIT consortium -- http://www.metahit.eu/"/>
            <person name="Pajon A."/>
            <person name="Turner K."/>
            <person name="Parkhill J."/>
            <person name="Bernalier A."/>
        </authorList>
    </citation>
    <scope>NUCLEOTIDE SEQUENCE [LARGE SCALE GENOMIC DNA]</scope>
    <source>
        <strain evidence="11">Type strain: 18P13</strain>
    </source>
</reference>
<reference evidence="11" key="2">
    <citation type="submission" date="2010-03" db="EMBL/GenBank/DDBJ databases">
        <authorList>
            <person name="Pajon A."/>
        </authorList>
    </citation>
    <scope>NUCLEOTIDE SEQUENCE</scope>
    <source>
        <strain evidence="11">Type strain: 18P13</strain>
    </source>
</reference>
<dbReference type="PANTHER" id="PTHR21248:SF22">
    <property type="entry name" value="PHOSPHOLIPASE D"/>
    <property type="match status" value="1"/>
</dbReference>
<keyword evidence="2" id="KW-1003">Cell membrane</keyword>
<feature type="domain" description="PLD phosphodiesterase" evidence="10">
    <location>
        <begin position="247"/>
        <end position="274"/>
    </location>
</feature>
<dbReference type="GO" id="GO:0032049">
    <property type="term" value="P:cardiolipin biosynthetic process"/>
    <property type="evidence" value="ECO:0007669"/>
    <property type="project" value="UniProtKB-UniRule"/>
</dbReference>
<dbReference type="STRING" id="213810.RUM_20890"/>
<keyword evidence="6 9" id="KW-1133">Transmembrane helix</keyword>
<dbReference type="PROSITE" id="PS50035">
    <property type="entry name" value="PLD"/>
    <property type="match status" value="2"/>
</dbReference>
<gene>
    <name evidence="11" type="ordered locus">RUM_20890</name>
</gene>
<feature type="transmembrane region" description="Helical" evidence="9">
    <location>
        <begin position="12"/>
        <end position="35"/>
    </location>
</feature>
<dbReference type="NCBIfam" id="TIGR04265">
    <property type="entry name" value="bac_cardiolipin"/>
    <property type="match status" value="1"/>
</dbReference>
<dbReference type="EMBL" id="FP929052">
    <property type="protein sequence ID" value="CBL18110.1"/>
    <property type="molecule type" value="Genomic_DNA"/>
</dbReference>
<comment type="subcellular location">
    <subcellularLocation>
        <location evidence="1">Cell membrane</location>
    </subcellularLocation>
</comment>
<evidence type="ECO:0000256" key="8">
    <source>
        <dbReference type="NCBIfam" id="TIGR04265"/>
    </source>
</evidence>
<keyword evidence="5" id="KW-0677">Repeat</keyword>
<dbReference type="KEGG" id="rch:RUM_20890"/>
<dbReference type="GO" id="GO:0008808">
    <property type="term" value="F:cardiolipin synthase activity"/>
    <property type="evidence" value="ECO:0007669"/>
    <property type="project" value="UniProtKB-UniRule"/>
</dbReference>
<keyword evidence="7 9" id="KW-0472">Membrane</keyword>
<evidence type="ECO:0000256" key="3">
    <source>
        <dbReference type="ARBA" id="ARBA00022679"/>
    </source>
</evidence>
<dbReference type="GeneID" id="83156750"/>
<sequence>MQLFKRIRDIITSRLFVTSFLILLQIIALILPFLYLGMRSVYIHAVVGFISTVISLSIANDEKHAPFHTIWIVVLLAAPIAGWPLYVILRHNKQAGQASRRCATVSEHLDKIPFGGFQPDSLYACKHHPFHREMLHLARSCNAPVFTSTITRYFPNGESFFPVYLEKLRTAKKFIFMEYFIINDGYLWQEVKKILTEKCRQGVEVRILYDDIATISKLTRSFRRELRNMGVQVYPFNPYRAAVDSFMNYRDHRKITVIDGVIGFTGGINLADEYINKIERFGYWKDAGLMLEGSAVQALTHTFLKSWGFVVKEDPMPQKYLIDKPQNADSLVQPFCDSPAGKVRAGRDTYSSLINGAQRYVWITAPYLILENEMLNALCLAATSGVDVRIITPHIADKWYVHAVTRSNYRALIKAGVKVYEYKPGFVHAKLIVADDAAAMVATTNFDYRSFYALFENGVMVYGRDVIAQIKSDLTETMQQSMPYTMEMCQHTSRFRRSMRKLLRIFSPFL</sequence>
<evidence type="ECO:0000256" key="1">
    <source>
        <dbReference type="ARBA" id="ARBA00004236"/>
    </source>
</evidence>
<dbReference type="PANTHER" id="PTHR21248">
    <property type="entry name" value="CARDIOLIPIN SYNTHASE"/>
    <property type="match status" value="1"/>
</dbReference>
<keyword evidence="3 11" id="KW-0808">Transferase</keyword>
<protein>
    <recommendedName>
        <fullName evidence="8">Cardiolipin synthase</fullName>
        <ecNumber evidence="8">2.7.8.-</ecNumber>
    </recommendedName>
</protein>
<feature type="transmembrane region" description="Helical" evidence="9">
    <location>
        <begin position="41"/>
        <end position="58"/>
    </location>
</feature>
<dbReference type="InterPro" id="IPR025202">
    <property type="entry name" value="PLD-like_dom"/>
</dbReference>
<dbReference type="Gene3D" id="3.30.870.10">
    <property type="entry name" value="Endonuclease Chain A"/>
    <property type="match status" value="2"/>
</dbReference>
<evidence type="ECO:0000256" key="4">
    <source>
        <dbReference type="ARBA" id="ARBA00022692"/>
    </source>
</evidence>
<name>D4LER5_RUMC1</name>
<dbReference type="RefSeq" id="WP_015559016.1">
    <property type="nucleotide sequence ID" value="NC_021039.1"/>
</dbReference>